<reference evidence="2 3" key="1">
    <citation type="submission" date="2018-08" db="EMBL/GenBank/DDBJ databases">
        <title>Acidipila sp. 4G-K13, an acidobacterium isolated from forest soil.</title>
        <authorList>
            <person name="Gao Z.-H."/>
            <person name="Qiu L.-H."/>
        </authorList>
    </citation>
    <scope>NUCLEOTIDE SEQUENCE [LARGE SCALE GENOMIC DNA]</scope>
    <source>
        <strain evidence="2 3">4G-K13</strain>
    </source>
</reference>
<protein>
    <submittedName>
        <fullName evidence="2">DUF1844 domain-containing protein</fullName>
    </submittedName>
</protein>
<dbReference type="Proteomes" id="UP000264702">
    <property type="component" value="Unassembled WGS sequence"/>
</dbReference>
<keyword evidence="3" id="KW-1185">Reference proteome</keyword>
<organism evidence="2 3">
    <name type="scientific">Paracidobacterium acidisoli</name>
    <dbReference type="NCBI Taxonomy" id="2303751"/>
    <lineage>
        <taxon>Bacteria</taxon>
        <taxon>Pseudomonadati</taxon>
        <taxon>Acidobacteriota</taxon>
        <taxon>Terriglobia</taxon>
        <taxon>Terriglobales</taxon>
        <taxon>Acidobacteriaceae</taxon>
        <taxon>Paracidobacterium</taxon>
    </lineage>
</organism>
<feature type="compositionally biased region" description="Basic and acidic residues" evidence="1">
    <location>
        <begin position="11"/>
        <end position="26"/>
    </location>
</feature>
<feature type="region of interest" description="Disordered" evidence="1">
    <location>
        <begin position="1"/>
        <end position="90"/>
    </location>
</feature>
<feature type="compositionally biased region" description="Acidic residues" evidence="1">
    <location>
        <begin position="74"/>
        <end position="90"/>
    </location>
</feature>
<dbReference type="EMBL" id="QVQT01000007">
    <property type="protein sequence ID" value="RFU15156.1"/>
    <property type="molecule type" value="Genomic_DNA"/>
</dbReference>
<feature type="compositionally biased region" description="Low complexity" evidence="1">
    <location>
        <begin position="29"/>
        <end position="47"/>
    </location>
</feature>
<sequence length="216" mass="23221">MAEKPPAFTVTDRRKFTSEGDLRPDETGETSSSAASETRPASAAESTGGRVVTMPSPKSETPAAKAAPVKQEEPETEAPETETEEGLPGYTDEENAEQHAAYQQSSQQIDDMLRQANPGMGPSAAVTFEHVIQSIYVSAMLALGAGTEQGQKPRIDILGARQSIDMLAILQEKTKGNLTSREESLLQNALFELRMMFLEMTNAIAKSAQHPPAGRS</sequence>
<evidence type="ECO:0000313" key="3">
    <source>
        <dbReference type="Proteomes" id="UP000264702"/>
    </source>
</evidence>
<evidence type="ECO:0000313" key="2">
    <source>
        <dbReference type="EMBL" id="RFU15156.1"/>
    </source>
</evidence>
<dbReference type="OrthoDB" id="9799618at2"/>
<comment type="caution">
    <text evidence="2">The sequence shown here is derived from an EMBL/GenBank/DDBJ whole genome shotgun (WGS) entry which is preliminary data.</text>
</comment>
<evidence type="ECO:0000256" key="1">
    <source>
        <dbReference type="SAM" id="MobiDB-lite"/>
    </source>
</evidence>
<gene>
    <name evidence="2" type="ORF">D0Y96_18655</name>
</gene>
<dbReference type="AlphaFoldDB" id="A0A372IJN4"/>
<dbReference type="InterPro" id="IPR014995">
    <property type="entry name" value="DUF1844"/>
</dbReference>
<dbReference type="RefSeq" id="WP_117303026.1">
    <property type="nucleotide sequence ID" value="NZ_QVQT02000007.1"/>
</dbReference>
<name>A0A372IJN4_9BACT</name>
<accession>A0A372IJN4</accession>
<dbReference type="Pfam" id="PF08899">
    <property type="entry name" value="DUF1844"/>
    <property type="match status" value="1"/>
</dbReference>
<proteinExistence type="predicted"/>